<dbReference type="PANTHER" id="PTHR30106">
    <property type="entry name" value="INNER MEMBRANE PROTEIN YEIH-RELATED"/>
    <property type="match status" value="1"/>
</dbReference>
<dbReference type="Pfam" id="PF03601">
    <property type="entry name" value="Cons_hypoth698"/>
    <property type="match status" value="1"/>
</dbReference>
<feature type="transmembrane region" description="Helical" evidence="7">
    <location>
        <begin position="320"/>
        <end position="337"/>
    </location>
</feature>
<keyword evidence="4 7" id="KW-0812">Transmembrane</keyword>
<dbReference type="EMBL" id="JAIWIY010000001">
    <property type="protein sequence ID" value="MCA2095937.1"/>
    <property type="molecule type" value="Genomic_DNA"/>
</dbReference>
<sequence>MIKSIEKNIKGIILCLVIAIISQIIGKKIPLVGPAVFGILIGMALNQIIKDKKSYMSGVRFTSKKILQYAVILLGFGLDLGIVLKTGRQSLPIILSTISTSLIIAYLAYKAGLIKGNIATLVGVGSSICGGSAIAAAAPVIDADEDEIAQAISVIFFFNILAAILFPSLGRMIGFSTTDGNAFGIFAGSAVNDTSSVTACASTWDTIFNLGSQTLDKAVTVKLTRTLAIIPICLGLAFIRMRNAEQEANKKISIIQIFPFFIIYFILASLITTIALAKGVDIGFFKPFKDLSKFFIVMAMSAIGFNSDIVKLLKSGAKPLALGGVCFISITSITLILEKVLGIL</sequence>
<feature type="transmembrane region" description="Helical" evidence="7">
    <location>
        <begin position="31"/>
        <end position="46"/>
    </location>
</feature>
<comment type="similarity">
    <text evidence="2">Belongs to the UPF0324 family.</text>
</comment>
<dbReference type="Proteomes" id="UP001198374">
    <property type="component" value="Unassembled WGS sequence"/>
</dbReference>
<feature type="transmembrane region" description="Helical" evidence="7">
    <location>
        <begin position="253"/>
        <end position="274"/>
    </location>
</feature>
<keyword evidence="6 7" id="KW-0472">Membrane</keyword>
<reference evidence="9" key="1">
    <citation type="submission" date="2023-07" db="EMBL/GenBank/DDBJ databases">
        <title>FDA dAtabase for Regulatory Grade micrObial Sequences (FDA-ARGOS): Supporting development and validation of Infectious Disease Dx tests.</title>
        <authorList>
            <person name="Sproer C."/>
            <person name="Gronow S."/>
            <person name="Severitt S."/>
            <person name="Schroder I."/>
            <person name="Tallon L."/>
            <person name="Sadzewicz L."/>
            <person name="Zhao X."/>
            <person name="Boylan J."/>
            <person name="Ott S."/>
            <person name="Bowen H."/>
            <person name="Vavikolanu K."/>
            <person name="Hazen T."/>
            <person name="Aluvathingal J."/>
            <person name="Nadendla S."/>
            <person name="Lowell S."/>
            <person name="Myers T."/>
            <person name="Yan Y."/>
        </authorList>
    </citation>
    <scope>NUCLEOTIDE SEQUENCE [LARGE SCALE GENOMIC DNA]</scope>
    <source>
        <strain evidence="9">FDAARGOS_1538</strain>
    </source>
</reference>
<feature type="transmembrane region" description="Helical" evidence="7">
    <location>
        <begin position="121"/>
        <end position="142"/>
    </location>
</feature>
<comment type="caution">
    <text evidence="8">The sequence shown here is derived from an EMBL/GenBank/DDBJ whole genome shotgun (WGS) entry which is preliminary data.</text>
</comment>
<proteinExistence type="inferred from homology"/>
<evidence type="ECO:0000313" key="8">
    <source>
        <dbReference type="EMBL" id="MCA2095937.1"/>
    </source>
</evidence>
<evidence type="ECO:0000256" key="6">
    <source>
        <dbReference type="ARBA" id="ARBA00023136"/>
    </source>
</evidence>
<feature type="transmembrane region" description="Helical" evidence="7">
    <location>
        <begin position="148"/>
        <end position="170"/>
    </location>
</feature>
<gene>
    <name evidence="8" type="ORF">LDJ82_03300</name>
</gene>
<comment type="subcellular location">
    <subcellularLocation>
        <location evidence="1">Cell membrane</location>
        <topology evidence="1">Multi-pass membrane protein</topology>
    </subcellularLocation>
</comment>
<feature type="transmembrane region" description="Helical" evidence="7">
    <location>
        <begin position="294"/>
        <end position="313"/>
    </location>
</feature>
<evidence type="ECO:0000256" key="7">
    <source>
        <dbReference type="SAM" id="Phobius"/>
    </source>
</evidence>
<dbReference type="PANTHER" id="PTHR30106:SF1">
    <property type="entry name" value="UPF0324 MEMBRANE PROTEIN FN0533"/>
    <property type="match status" value="1"/>
</dbReference>
<feature type="transmembrane region" description="Helical" evidence="7">
    <location>
        <begin position="9"/>
        <end position="25"/>
    </location>
</feature>
<feature type="transmembrane region" description="Helical" evidence="7">
    <location>
        <begin position="182"/>
        <end position="204"/>
    </location>
</feature>
<dbReference type="RefSeq" id="WP_209775197.1">
    <property type="nucleotide sequence ID" value="NZ_JAGGLO010000020.1"/>
</dbReference>
<organism evidence="8 9">
    <name type="scientific">Anaerococcus degeneri</name>
    <dbReference type="NCBI Taxonomy" id="361500"/>
    <lineage>
        <taxon>Bacteria</taxon>
        <taxon>Bacillati</taxon>
        <taxon>Bacillota</taxon>
        <taxon>Tissierellia</taxon>
        <taxon>Tissierellales</taxon>
        <taxon>Peptoniphilaceae</taxon>
        <taxon>Anaerococcus</taxon>
    </lineage>
</organism>
<evidence type="ECO:0000313" key="9">
    <source>
        <dbReference type="Proteomes" id="UP001198374"/>
    </source>
</evidence>
<evidence type="ECO:0000256" key="4">
    <source>
        <dbReference type="ARBA" id="ARBA00022692"/>
    </source>
</evidence>
<evidence type="ECO:0000256" key="1">
    <source>
        <dbReference type="ARBA" id="ARBA00004651"/>
    </source>
</evidence>
<keyword evidence="9" id="KW-1185">Reference proteome</keyword>
<feature type="transmembrane region" description="Helical" evidence="7">
    <location>
        <begin position="224"/>
        <end position="241"/>
    </location>
</feature>
<evidence type="ECO:0000256" key="3">
    <source>
        <dbReference type="ARBA" id="ARBA00022475"/>
    </source>
</evidence>
<feature type="transmembrane region" description="Helical" evidence="7">
    <location>
        <begin position="90"/>
        <end position="109"/>
    </location>
</feature>
<name>A0ABS7YZY5_9FIRM</name>
<keyword evidence="5 7" id="KW-1133">Transmembrane helix</keyword>
<keyword evidence="3" id="KW-1003">Cell membrane</keyword>
<protein>
    <submittedName>
        <fullName evidence="8">Sulfate exporter family transporter</fullName>
    </submittedName>
</protein>
<accession>A0ABS7YZY5</accession>
<evidence type="ECO:0000256" key="2">
    <source>
        <dbReference type="ARBA" id="ARBA00007977"/>
    </source>
</evidence>
<evidence type="ECO:0000256" key="5">
    <source>
        <dbReference type="ARBA" id="ARBA00022989"/>
    </source>
</evidence>
<dbReference type="InterPro" id="IPR018383">
    <property type="entry name" value="UPF0324_pro"/>
</dbReference>
<feature type="transmembrane region" description="Helical" evidence="7">
    <location>
        <begin position="66"/>
        <end position="84"/>
    </location>
</feature>